<reference evidence="9 10" key="1">
    <citation type="submission" date="2013-05" db="EMBL/GenBank/DDBJ databases">
        <title>Drechslerella stenobrocha genome reveals carnivorous origination and mechanical trapping mechanism of predatory fungi.</title>
        <authorList>
            <person name="Liu X."/>
            <person name="Zhang W."/>
            <person name="Liu K."/>
        </authorList>
    </citation>
    <scope>NUCLEOTIDE SEQUENCE [LARGE SCALE GENOMIC DNA]</scope>
    <source>
        <strain evidence="9 10">248</strain>
    </source>
</reference>
<feature type="region of interest" description="Disordered" evidence="6">
    <location>
        <begin position="1"/>
        <end position="151"/>
    </location>
</feature>
<dbReference type="Gene3D" id="3.40.50.300">
    <property type="entry name" value="P-loop containing nucleotide triphosphate hydrolases"/>
    <property type="match status" value="2"/>
</dbReference>
<keyword evidence="2 5" id="KW-0378">Hydrolase</keyword>
<evidence type="ECO:0000256" key="5">
    <source>
        <dbReference type="RuleBase" id="RU365068"/>
    </source>
</evidence>
<dbReference type="GO" id="GO:0003723">
    <property type="term" value="F:RNA binding"/>
    <property type="evidence" value="ECO:0007669"/>
    <property type="project" value="UniProtKB-UniRule"/>
</dbReference>
<dbReference type="HOGENOM" id="CLU_003041_18_0_1"/>
<keyword evidence="1 5" id="KW-0547">Nucleotide-binding</keyword>
<feature type="region of interest" description="Disordered" evidence="6">
    <location>
        <begin position="564"/>
        <end position="583"/>
    </location>
</feature>
<organism evidence="9 10">
    <name type="scientific">Drechslerella stenobrocha 248</name>
    <dbReference type="NCBI Taxonomy" id="1043628"/>
    <lineage>
        <taxon>Eukaryota</taxon>
        <taxon>Fungi</taxon>
        <taxon>Dikarya</taxon>
        <taxon>Ascomycota</taxon>
        <taxon>Pezizomycotina</taxon>
        <taxon>Orbiliomycetes</taxon>
        <taxon>Orbiliales</taxon>
        <taxon>Orbiliaceae</taxon>
        <taxon>Drechslerella</taxon>
    </lineage>
</organism>
<evidence type="ECO:0000256" key="3">
    <source>
        <dbReference type="ARBA" id="ARBA00022840"/>
    </source>
</evidence>
<feature type="domain" description="Helicase C-terminal" evidence="8">
    <location>
        <begin position="495"/>
        <end position="664"/>
    </location>
</feature>
<feature type="compositionally biased region" description="Basic and acidic residues" evidence="6">
    <location>
        <begin position="1"/>
        <end position="82"/>
    </location>
</feature>
<evidence type="ECO:0000256" key="4">
    <source>
        <dbReference type="ARBA" id="ARBA00022884"/>
    </source>
</evidence>
<feature type="compositionally biased region" description="Pro residues" evidence="6">
    <location>
        <begin position="227"/>
        <end position="238"/>
    </location>
</feature>
<dbReference type="InterPro" id="IPR027417">
    <property type="entry name" value="P-loop_NTPase"/>
</dbReference>
<dbReference type="AlphaFoldDB" id="W7HSN7"/>
<dbReference type="PROSITE" id="PS51194">
    <property type="entry name" value="HELICASE_CTER"/>
    <property type="match status" value="1"/>
</dbReference>
<feature type="region of interest" description="Disordered" evidence="6">
    <location>
        <begin position="223"/>
        <end position="254"/>
    </location>
</feature>
<dbReference type="GO" id="GO:0003724">
    <property type="term" value="F:RNA helicase activity"/>
    <property type="evidence" value="ECO:0007669"/>
    <property type="project" value="UniProtKB-EC"/>
</dbReference>
<name>W7HSN7_9PEZI</name>
<sequence length="664" mass="74271">MEVTESKDLGNGAVEKERFNPRERGSRDERFDPRERGNREERFGAQNRDGRPPPESEGKREFVSPFRDRGPIDPLRAERRQLAADLEQQAAGRANDRYGERFDRRGDNRSSGDFHSDSRPAPNRLAYRPVDGLPGKPVFDSAAKSTHTRPPIRRFAQMKQIASLDHVSSSSREITKEALQRHSAFDTFDFLPQTMSALQKDGLPNLESLTPTPVQSLAIPELISKDPAPPSRASPPKPRSASKPAPGEVDDPDPRAAYQTYLVAAETGSGKTLAYLLPMMDTIKRREMAEQAAKKEETQKRAEAIREPNSRYMYDIESPPVNHGSNIAQPAAVILVPTSELVFQVGALLRKLTYELKLRTEMISRDFSGSMIRRRLFGETRPDIIVGTPFMIDRITEANPEMLARTSYIIVDEADSLFDRSFSPLTSAIIPRAINLEKLVLCSATIPKSLDAYVTRKFPDCKRLVTAGLHAVPRRVQMQIVNVEGEMFRGNKLLACAALLDEIAKDGTEPGYKKRVVVFVNERETTLTVAAYLEGKGFDAVEINRDSDSRRVLETFIGPREEFPEIADGPEGEGEGKTSSVGRRRQGVQVLVTTDLASRGIDTKAVRNVVLYDVPYTSIDFIHRLGRTGRMGRRGRAWVLVDKSSNEEYVKEVKKTMHLGQALI</sequence>
<dbReference type="SUPFAM" id="SSF52540">
    <property type="entry name" value="P-loop containing nucleoside triphosphate hydrolases"/>
    <property type="match status" value="1"/>
</dbReference>
<accession>W7HSN7</accession>
<evidence type="ECO:0000256" key="1">
    <source>
        <dbReference type="ARBA" id="ARBA00022741"/>
    </source>
</evidence>
<gene>
    <name evidence="9" type="ORF">DRE_03813</name>
</gene>
<evidence type="ECO:0000313" key="10">
    <source>
        <dbReference type="Proteomes" id="UP000024837"/>
    </source>
</evidence>
<dbReference type="GO" id="GO:0005524">
    <property type="term" value="F:ATP binding"/>
    <property type="evidence" value="ECO:0007669"/>
    <property type="project" value="UniProtKB-UniRule"/>
</dbReference>
<feature type="compositionally biased region" description="Basic and acidic residues" evidence="6">
    <location>
        <begin position="94"/>
        <end position="118"/>
    </location>
</feature>
<protein>
    <recommendedName>
        <fullName evidence="5">ATP-dependent RNA helicase</fullName>
        <ecNumber evidence="5">3.6.4.13</ecNumber>
    </recommendedName>
</protein>
<dbReference type="Pfam" id="PF00271">
    <property type="entry name" value="Helicase_C"/>
    <property type="match status" value="1"/>
</dbReference>
<dbReference type="InterPro" id="IPR001650">
    <property type="entry name" value="Helicase_C-like"/>
</dbReference>
<dbReference type="PANTHER" id="PTHR24031">
    <property type="entry name" value="RNA HELICASE"/>
    <property type="match status" value="1"/>
</dbReference>
<dbReference type="SMART" id="SM00490">
    <property type="entry name" value="HELICc"/>
    <property type="match status" value="1"/>
</dbReference>
<feature type="compositionally biased region" description="Acidic residues" evidence="6">
    <location>
        <begin position="564"/>
        <end position="573"/>
    </location>
</feature>
<comment type="domain">
    <text evidence="5">The Q motif is unique to and characteristic of the DEAD box family of RNA helicases and controls ATP binding and hydrolysis.</text>
</comment>
<dbReference type="Proteomes" id="UP000024837">
    <property type="component" value="Unassembled WGS sequence"/>
</dbReference>
<keyword evidence="10" id="KW-1185">Reference proteome</keyword>
<dbReference type="InterPro" id="IPR014001">
    <property type="entry name" value="Helicase_ATP-bd"/>
</dbReference>
<dbReference type="SMART" id="SM00487">
    <property type="entry name" value="DEXDc"/>
    <property type="match status" value="1"/>
</dbReference>
<dbReference type="InterPro" id="IPR011545">
    <property type="entry name" value="DEAD/DEAH_box_helicase_dom"/>
</dbReference>
<evidence type="ECO:0000259" key="7">
    <source>
        <dbReference type="PROSITE" id="PS51192"/>
    </source>
</evidence>
<keyword evidence="4 5" id="KW-0694">RNA-binding</keyword>
<comment type="function">
    <text evidence="5">RNA helicase.</text>
</comment>
<feature type="domain" description="Helicase ATP-binding" evidence="7">
    <location>
        <begin position="252"/>
        <end position="464"/>
    </location>
</feature>
<evidence type="ECO:0000256" key="2">
    <source>
        <dbReference type="ARBA" id="ARBA00022801"/>
    </source>
</evidence>
<keyword evidence="3 5" id="KW-0067">ATP-binding</keyword>
<keyword evidence="5" id="KW-0347">Helicase</keyword>
<evidence type="ECO:0000259" key="8">
    <source>
        <dbReference type="PROSITE" id="PS51194"/>
    </source>
</evidence>
<dbReference type="Pfam" id="PF00270">
    <property type="entry name" value="DEAD"/>
    <property type="match status" value="1"/>
</dbReference>
<evidence type="ECO:0000313" key="9">
    <source>
        <dbReference type="EMBL" id="EWC47051.1"/>
    </source>
</evidence>
<dbReference type="OrthoDB" id="10256233at2759"/>
<dbReference type="EC" id="3.6.4.13" evidence="5"/>
<dbReference type="EMBL" id="KI966413">
    <property type="protein sequence ID" value="EWC47051.1"/>
    <property type="molecule type" value="Genomic_DNA"/>
</dbReference>
<dbReference type="GO" id="GO:0016787">
    <property type="term" value="F:hydrolase activity"/>
    <property type="evidence" value="ECO:0007669"/>
    <property type="project" value="UniProtKB-KW"/>
</dbReference>
<dbReference type="PROSITE" id="PS51192">
    <property type="entry name" value="HELICASE_ATP_BIND_1"/>
    <property type="match status" value="1"/>
</dbReference>
<comment type="similarity">
    <text evidence="5">Belongs to the DEAD box helicase family.</text>
</comment>
<comment type="catalytic activity">
    <reaction evidence="5">
        <text>ATP + H2O = ADP + phosphate + H(+)</text>
        <dbReference type="Rhea" id="RHEA:13065"/>
        <dbReference type="ChEBI" id="CHEBI:15377"/>
        <dbReference type="ChEBI" id="CHEBI:15378"/>
        <dbReference type="ChEBI" id="CHEBI:30616"/>
        <dbReference type="ChEBI" id="CHEBI:43474"/>
        <dbReference type="ChEBI" id="CHEBI:456216"/>
        <dbReference type="EC" id="3.6.4.13"/>
    </reaction>
</comment>
<evidence type="ECO:0000256" key="6">
    <source>
        <dbReference type="SAM" id="MobiDB-lite"/>
    </source>
</evidence>
<proteinExistence type="inferred from homology"/>